<dbReference type="SUPFAM" id="SSF47616">
    <property type="entry name" value="GST C-terminal domain-like"/>
    <property type="match status" value="1"/>
</dbReference>
<comment type="caution">
    <text evidence="3">The sequence shown here is derived from an EMBL/GenBank/DDBJ whole genome shotgun (WGS) entry which is preliminary data.</text>
</comment>
<organism evidence="3 4">
    <name type="scientific">Protomyces lactucae-debilis</name>
    <dbReference type="NCBI Taxonomy" id="2754530"/>
    <lineage>
        <taxon>Eukaryota</taxon>
        <taxon>Fungi</taxon>
        <taxon>Dikarya</taxon>
        <taxon>Ascomycota</taxon>
        <taxon>Taphrinomycotina</taxon>
        <taxon>Taphrinomycetes</taxon>
        <taxon>Taphrinales</taxon>
        <taxon>Protomycetaceae</taxon>
        <taxon>Protomyces</taxon>
    </lineage>
</organism>
<evidence type="ECO:0000259" key="2">
    <source>
        <dbReference type="PROSITE" id="PS50405"/>
    </source>
</evidence>
<dbReference type="PROSITE" id="PS50405">
    <property type="entry name" value="GST_CTER"/>
    <property type="match status" value="1"/>
</dbReference>
<reference evidence="3 4" key="1">
    <citation type="submission" date="2016-07" db="EMBL/GenBank/DDBJ databases">
        <title>Pervasive Adenine N6-methylation of Active Genes in Fungi.</title>
        <authorList>
            <consortium name="DOE Joint Genome Institute"/>
            <person name="Mondo S.J."/>
            <person name="Dannebaum R.O."/>
            <person name="Kuo R.C."/>
            <person name="Labutti K."/>
            <person name="Haridas S."/>
            <person name="Kuo A."/>
            <person name="Salamov A."/>
            <person name="Ahrendt S.R."/>
            <person name="Lipzen A."/>
            <person name="Sullivan W."/>
            <person name="Andreopoulos W.B."/>
            <person name="Clum A."/>
            <person name="Lindquist E."/>
            <person name="Daum C."/>
            <person name="Ramamoorthy G.K."/>
            <person name="Gryganskyi A."/>
            <person name="Culley D."/>
            <person name="Magnuson J.K."/>
            <person name="James T.Y."/>
            <person name="O'Malley M.A."/>
            <person name="Stajich J.E."/>
            <person name="Spatafora J.W."/>
            <person name="Visel A."/>
            <person name="Grigoriev I.V."/>
        </authorList>
    </citation>
    <scope>NUCLEOTIDE SEQUENCE [LARGE SCALE GENOMIC DNA]</scope>
    <source>
        <strain evidence="3 4">12-1054</strain>
    </source>
</reference>
<dbReference type="Proteomes" id="UP000193685">
    <property type="component" value="Unassembled WGS sequence"/>
</dbReference>
<keyword evidence="4" id="KW-1185">Reference proteome</keyword>
<dbReference type="InterPro" id="IPR010987">
    <property type="entry name" value="Glutathione-S-Trfase_C-like"/>
</dbReference>
<dbReference type="OrthoDB" id="4951845at2759"/>
<feature type="domain" description="GST C-terminal" evidence="2">
    <location>
        <begin position="115"/>
        <end position="249"/>
    </location>
</feature>
<dbReference type="SUPFAM" id="SSF52833">
    <property type="entry name" value="Thioredoxin-like"/>
    <property type="match status" value="1"/>
</dbReference>
<dbReference type="PANTHER" id="PTHR43968:SF6">
    <property type="entry name" value="GLUTATHIONE S-TRANSFERASE OMEGA"/>
    <property type="match status" value="1"/>
</dbReference>
<evidence type="ECO:0000259" key="1">
    <source>
        <dbReference type="PROSITE" id="PS50404"/>
    </source>
</evidence>
<dbReference type="PANTHER" id="PTHR43968">
    <property type="match status" value="1"/>
</dbReference>
<sequence length="261" mass="29707">MATNNGYHTVCTGNAAETAENHRAADDTTEFELFGACFCPFVQRVWIQLELLDINYIYREVDPYAKPAELLVDNPKGLVPCMQHYFDNQTFRITESTVIMDYVEDVHSALYKDKTPQQKAIVRLRAYFVNNTFVPSFYRFLQATTPEGQVEHGKAFADNLGKLLSWADSEGPFFMGLQLGYLDVLVAPWLLRIRRVLKPYRDFDVSSPRYVKWIDALESHAAVAATISTDDLYLDSYKRYAENRPNTSQVANAINAGHALP</sequence>
<dbReference type="GeneID" id="63788163"/>
<dbReference type="GO" id="GO:0005737">
    <property type="term" value="C:cytoplasm"/>
    <property type="evidence" value="ECO:0007669"/>
    <property type="project" value="TreeGrafter"/>
</dbReference>
<evidence type="ECO:0000313" key="3">
    <source>
        <dbReference type="EMBL" id="ORY76961.1"/>
    </source>
</evidence>
<accession>A0A1Y2EZA7</accession>
<dbReference type="PROSITE" id="PS50404">
    <property type="entry name" value="GST_NTER"/>
    <property type="match status" value="1"/>
</dbReference>
<dbReference type="InterPro" id="IPR040079">
    <property type="entry name" value="Glutathione_S-Trfase"/>
</dbReference>
<dbReference type="Pfam" id="PF13409">
    <property type="entry name" value="GST_N_2"/>
    <property type="match status" value="1"/>
</dbReference>
<dbReference type="AlphaFoldDB" id="A0A1Y2EZA7"/>
<feature type="domain" description="GST N-terminal" evidence="1">
    <location>
        <begin position="29"/>
        <end position="111"/>
    </location>
</feature>
<dbReference type="Gene3D" id="3.40.30.10">
    <property type="entry name" value="Glutaredoxin"/>
    <property type="match status" value="1"/>
</dbReference>
<dbReference type="STRING" id="56484.A0A1Y2EZA7"/>
<dbReference type="Gene3D" id="1.20.1050.10">
    <property type="match status" value="1"/>
</dbReference>
<gene>
    <name evidence="3" type="ORF">BCR37DRAFT_395048</name>
</gene>
<dbReference type="GO" id="GO:0016740">
    <property type="term" value="F:transferase activity"/>
    <property type="evidence" value="ECO:0007669"/>
    <property type="project" value="UniProtKB-KW"/>
</dbReference>
<proteinExistence type="predicted"/>
<dbReference type="EMBL" id="MCFI01000021">
    <property type="protein sequence ID" value="ORY76961.1"/>
    <property type="molecule type" value="Genomic_DNA"/>
</dbReference>
<dbReference type="SFLD" id="SFLDS00019">
    <property type="entry name" value="Glutathione_Transferase_(cytos"/>
    <property type="match status" value="1"/>
</dbReference>
<dbReference type="OMA" id="FGACFCP"/>
<dbReference type="InterPro" id="IPR036249">
    <property type="entry name" value="Thioredoxin-like_sf"/>
</dbReference>
<dbReference type="CDD" id="cd00570">
    <property type="entry name" value="GST_N_family"/>
    <property type="match status" value="1"/>
</dbReference>
<evidence type="ECO:0000313" key="4">
    <source>
        <dbReference type="Proteomes" id="UP000193685"/>
    </source>
</evidence>
<dbReference type="SFLD" id="SFLDG00358">
    <property type="entry name" value="Main_(cytGST)"/>
    <property type="match status" value="1"/>
</dbReference>
<name>A0A1Y2EZA7_PROLT</name>
<protein>
    <submittedName>
        <fullName evidence="3">Glutathione S-transferase</fullName>
    </submittedName>
</protein>
<dbReference type="InterPro" id="IPR050983">
    <property type="entry name" value="GST_Omega/HSP26"/>
</dbReference>
<dbReference type="RefSeq" id="XP_040722801.1">
    <property type="nucleotide sequence ID" value="XM_040871564.1"/>
</dbReference>
<keyword evidence="3" id="KW-0808">Transferase</keyword>
<dbReference type="InterPro" id="IPR004045">
    <property type="entry name" value="Glutathione_S-Trfase_N"/>
</dbReference>
<dbReference type="InterPro" id="IPR036282">
    <property type="entry name" value="Glutathione-S-Trfase_C_sf"/>
</dbReference>